<dbReference type="EMBL" id="PGFF01000001">
    <property type="protein sequence ID" value="PJJ72634.1"/>
    <property type="molecule type" value="Genomic_DNA"/>
</dbReference>
<gene>
    <name evidence="2" type="ORF">CLV46_2208</name>
</gene>
<keyword evidence="1" id="KW-1133">Transmembrane helix</keyword>
<evidence type="ECO:0000313" key="2">
    <source>
        <dbReference type="EMBL" id="PJJ72634.1"/>
    </source>
</evidence>
<feature type="transmembrane region" description="Helical" evidence="1">
    <location>
        <begin position="91"/>
        <end position="115"/>
    </location>
</feature>
<keyword evidence="1" id="KW-0472">Membrane</keyword>
<protein>
    <submittedName>
        <fullName evidence="2">Uncharacterized protein</fullName>
    </submittedName>
</protein>
<name>A0A2M9CL64_9MICO</name>
<organism evidence="2 3">
    <name type="scientific">Diaminobutyricimonas aerilata</name>
    <dbReference type="NCBI Taxonomy" id="1162967"/>
    <lineage>
        <taxon>Bacteria</taxon>
        <taxon>Bacillati</taxon>
        <taxon>Actinomycetota</taxon>
        <taxon>Actinomycetes</taxon>
        <taxon>Micrococcales</taxon>
        <taxon>Microbacteriaceae</taxon>
        <taxon>Diaminobutyricimonas</taxon>
    </lineage>
</organism>
<dbReference type="Proteomes" id="UP000228758">
    <property type="component" value="Unassembled WGS sequence"/>
</dbReference>
<sequence>MPDRSDYPDSHHMEPTRVLLGYAPLAVGAILPVLVIWDSSIRRRSHPGWPAVLQGVLGVGMLVCAAAAVIVSVSLLASYSVHDTRAHDQVMFALIVGEVVLGVFCAMTLVAGLAWPAQPVPRRGFTILVLLADVLIVSAGTWYATSMLPDAAAMMIRQF</sequence>
<comment type="caution">
    <text evidence="2">The sequence shown here is derived from an EMBL/GenBank/DDBJ whole genome shotgun (WGS) entry which is preliminary data.</text>
</comment>
<feature type="transmembrane region" description="Helical" evidence="1">
    <location>
        <begin position="127"/>
        <end position="145"/>
    </location>
</feature>
<keyword evidence="3" id="KW-1185">Reference proteome</keyword>
<proteinExistence type="predicted"/>
<dbReference type="AlphaFoldDB" id="A0A2M9CL64"/>
<feature type="transmembrane region" description="Helical" evidence="1">
    <location>
        <begin position="49"/>
        <end position="79"/>
    </location>
</feature>
<feature type="transmembrane region" description="Helical" evidence="1">
    <location>
        <begin position="20"/>
        <end position="37"/>
    </location>
</feature>
<accession>A0A2M9CL64</accession>
<reference evidence="2 3" key="1">
    <citation type="submission" date="2017-11" db="EMBL/GenBank/DDBJ databases">
        <title>Genomic Encyclopedia of Archaeal and Bacterial Type Strains, Phase II (KMG-II): From Individual Species to Whole Genera.</title>
        <authorList>
            <person name="Goeker M."/>
        </authorList>
    </citation>
    <scope>NUCLEOTIDE SEQUENCE [LARGE SCALE GENOMIC DNA]</scope>
    <source>
        <strain evidence="2 3">DSM 27393</strain>
    </source>
</reference>
<keyword evidence="1" id="KW-0812">Transmembrane</keyword>
<evidence type="ECO:0000256" key="1">
    <source>
        <dbReference type="SAM" id="Phobius"/>
    </source>
</evidence>
<evidence type="ECO:0000313" key="3">
    <source>
        <dbReference type="Proteomes" id="UP000228758"/>
    </source>
</evidence>